<reference evidence="2 3" key="1">
    <citation type="journal article" date="2005" name="Nature">
        <title>The genome sequence of the rice blast fungus Magnaporthe grisea.</title>
        <authorList>
            <person name="Dean R.A."/>
            <person name="Talbot N.J."/>
            <person name="Ebbole D.J."/>
            <person name="Farman M.L."/>
            <person name="Mitchell T.K."/>
            <person name="Orbach M.J."/>
            <person name="Thon M."/>
            <person name="Kulkarni R."/>
            <person name="Xu J.R."/>
            <person name="Pan H."/>
            <person name="Read N.D."/>
            <person name="Lee Y.H."/>
            <person name="Carbone I."/>
            <person name="Brown D."/>
            <person name="Oh Y.Y."/>
            <person name="Donofrio N."/>
            <person name="Jeong J.S."/>
            <person name="Soanes D.M."/>
            <person name="Djonovic S."/>
            <person name="Kolomiets E."/>
            <person name="Rehmeyer C."/>
            <person name="Li W."/>
            <person name="Harding M."/>
            <person name="Kim S."/>
            <person name="Lebrun M.H."/>
            <person name="Bohnert H."/>
            <person name="Coughlan S."/>
            <person name="Butler J."/>
            <person name="Calvo S."/>
            <person name="Ma L.J."/>
            <person name="Nicol R."/>
            <person name="Purcell S."/>
            <person name="Nusbaum C."/>
            <person name="Galagan J.E."/>
            <person name="Birren B.W."/>
        </authorList>
    </citation>
    <scope>NUCLEOTIDE SEQUENCE [LARGE SCALE GENOMIC DNA]</scope>
    <source>
        <strain evidence="3">70-15 / ATCC MYA-4617 / FGSC 8958</strain>
    </source>
</reference>
<dbReference type="Proteomes" id="UP000009058">
    <property type="component" value="Chromosome 4"/>
</dbReference>
<dbReference type="InterPro" id="IPR045634">
    <property type="entry name" value="DUF6413"/>
</dbReference>
<organism evidence="2 3">
    <name type="scientific">Pyricularia oryzae (strain 70-15 / ATCC MYA-4617 / FGSC 8958)</name>
    <name type="common">Rice blast fungus</name>
    <name type="synonym">Magnaporthe oryzae</name>
    <dbReference type="NCBI Taxonomy" id="242507"/>
    <lineage>
        <taxon>Eukaryota</taxon>
        <taxon>Fungi</taxon>
        <taxon>Dikarya</taxon>
        <taxon>Ascomycota</taxon>
        <taxon>Pezizomycotina</taxon>
        <taxon>Sordariomycetes</taxon>
        <taxon>Sordariomycetidae</taxon>
        <taxon>Magnaporthales</taxon>
        <taxon>Pyriculariaceae</taxon>
        <taxon>Pyricularia</taxon>
    </lineage>
</organism>
<dbReference type="AlphaFoldDB" id="G4N9A5"/>
<dbReference type="GeneID" id="12986543"/>
<evidence type="ECO:0000313" key="2">
    <source>
        <dbReference type="EMBL" id="EHA51146.1"/>
    </source>
</evidence>
<sequence>MRSFSLCLSPLLQFLVGAPGPSKTCTGLKLNSYGCIDSPADDDFGGCDGITNWPIGRDVKAFEPGSVVSHTQAETFNIEVGFVGCAK</sequence>
<dbReference type="HOGENOM" id="CLU_2483792_0_0_1"/>
<evidence type="ECO:0000256" key="1">
    <source>
        <dbReference type="SAM" id="SignalP"/>
    </source>
</evidence>
<dbReference type="InParanoid" id="G4N9A5"/>
<dbReference type="VEuPathDB" id="FungiDB:MGG_17240"/>
<proteinExistence type="predicted"/>
<dbReference type="RefSeq" id="XP_003717465.1">
    <property type="nucleotide sequence ID" value="XM_003717417.1"/>
</dbReference>
<accession>G4N9A5</accession>
<dbReference type="KEGG" id="mgr:MGG_17240"/>
<reference key="2">
    <citation type="submission" date="2011-05" db="EMBL/GenBank/DDBJ databases">
        <title>The Genome Sequence of Magnaporthe oryzae 70-15.</title>
        <authorList>
            <consortium name="The Broad Institute Genome Sequencing Platform"/>
            <person name="Ma L.-J."/>
            <person name="Dead R."/>
            <person name="Young S.K."/>
            <person name="Zeng Q."/>
            <person name="Gargeya S."/>
            <person name="Fitzgerald M."/>
            <person name="Haas B."/>
            <person name="Abouelleil A."/>
            <person name="Alvarado L."/>
            <person name="Arachchi H.M."/>
            <person name="Berlin A."/>
            <person name="Brown A."/>
            <person name="Chapman S.B."/>
            <person name="Chen Z."/>
            <person name="Dunbar C."/>
            <person name="Freedman E."/>
            <person name="Gearin G."/>
            <person name="Gellesch M."/>
            <person name="Goldberg J."/>
            <person name="Griggs A."/>
            <person name="Gujja S."/>
            <person name="Heiman D."/>
            <person name="Howarth C."/>
            <person name="Larson L."/>
            <person name="Lui A."/>
            <person name="MacDonald P.J.P."/>
            <person name="Mehta T."/>
            <person name="Montmayeur A."/>
            <person name="Murphy C."/>
            <person name="Neiman D."/>
            <person name="Pearson M."/>
            <person name="Priest M."/>
            <person name="Roberts A."/>
            <person name="Saif S."/>
            <person name="Shea T."/>
            <person name="Shenoy N."/>
            <person name="Sisk P."/>
            <person name="Stolte C."/>
            <person name="Sykes S."/>
            <person name="Yandava C."/>
            <person name="Wortman J."/>
            <person name="Nusbaum C."/>
            <person name="Birren B."/>
        </authorList>
    </citation>
    <scope>NUCLEOTIDE SEQUENCE</scope>
    <source>
        <strain>70-15</strain>
    </source>
</reference>
<keyword evidence="1" id="KW-0732">Signal</keyword>
<dbReference type="EMBL" id="CM001234">
    <property type="protein sequence ID" value="EHA51146.1"/>
    <property type="molecule type" value="Genomic_DNA"/>
</dbReference>
<feature type="chain" id="PRO_5003466726" evidence="1">
    <location>
        <begin position="18"/>
        <end position="87"/>
    </location>
</feature>
<evidence type="ECO:0000313" key="3">
    <source>
        <dbReference type="Proteomes" id="UP000009058"/>
    </source>
</evidence>
<gene>
    <name evidence="2" type="ORF">MGG_17240</name>
</gene>
<feature type="signal peptide" evidence="1">
    <location>
        <begin position="1"/>
        <end position="17"/>
    </location>
</feature>
<name>G4N9A5_PYRO7</name>
<dbReference type="Pfam" id="PF19951">
    <property type="entry name" value="DUF6413"/>
    <property type="match status" value="1"/>
</dbReference>
<keyword evidence="3" id="KW-1185">Reference proteome</keyword>
<protein>
    <submittedName>
        <fullName evidence="2">Uncharacterized protein</fullName>
    </submittedName>
</protein>